<protein>
    <recommendedName>
        <fullName evidence="1">Bulb-type lectin domain-containing protein</fullName>
    </recommendedName>
</protein>
<evidence type="ECO:0000313" key="3">
    <source>
        <dbReference type="Proteomes" id="UP000077202"/>
    </source>
</evidence>
<gene>
    <name evidence="2" type="ORF">AXG93_3556s1010</name>
</gene>
<feature type="domain" description="Bulb-type lectin" evidence="1">
    <location>
        <begin position="105"/>
        <end position="242"/>
    </location>
</feature>
<dbReference type="InterPro" id="IPR001480">
    <property type="entry name" value="Bulb-type_lectin_dom"/>
</dbReference>
<evidence type="ECO:0000259" key="1">
    <source>
        <dbReference type="PROSITE" id="PS50927"/>
    </source>
</evidence>
<name>A0A176WJG6_MARPO</name>
<dbReference type="PROSITE" id="PS50927">
    <property type="entry name" value="BULB_LECTIN"/>
    <property type="match status" value="1"/>
</dbReference>
<keyword evidence="3" id="KW-1185">Reference proteome</keyword>
<reference evidence="2" key="1">
    <citation type="submission" date="2016-03" db="EMBL/GenBank/DDBJ databases">
        <title>Mechanisms controlling the formation of the plant cell surface in tip-growing cells are functionally conserved among land plants.</title>
        <authorList>
            <person name="Honkanen S."/>
            <person name="Jones V.A."/>
            <person name="Morieri G."/>
            <person name="Champion C."/>
            <person name="Hetherington A.J."/>
            <person name="Kelly S."/>
            <person name="Saint-Marcoux D."/>
            <person name="Proust H."/>
            <person name="Prescott H."/>
            <person name="Dolan L."/>
        </authorList>
    </citation>
    <scope>NUCLEOTIDE SEQUENCE [LARGE SCALE GENOMIC DNA]</scope>
    <source>
        <tissue evidence="2">Whole gametophyte</tissue>
    </source>
</reference>
<dbReference type="InterPro" id="IPR036426">
    <property type="entry name" value="Bulb-type_lectin_dom_sf"/>
</dbReference>
<dbReference type="SUPFAM" id="SSF51110">
    <property type="entry name" value="alpha-D-mannose-specific plant lectins"/>
    <property type="match status" value="1"/>
</dbReference>
<dbReference type="Gene3D" id="2.90.10.10">
    <property type="entry name" value="Bulb-type lectin domain"/>
    <property type="match status" value="1"/>
</dbReference>
<dbReference type="EMBL" id="LVLJ01000736">
    <property type="protein sequence ID" value="OAE32751.1"/>
    <property type="molecule type" value="Genomic_DNA"/>
</dbReference>
<evidence type="ECO:0000313" key="2">
    <source>
        <dbReference type="EMBL" id="OAE32751.1"/>
    </source>
</evidence>
<dbReference type="Proteomes" id="UP000077202">
    <property type="component" value="Unassembled WGS sequence"/>
</dbReference>
<proteinExistence type="predicted"/>
<dbReference type="AlphaFoldDB" id="A0A176WJG6"/>
<organism evidence="2 3">
    <name type="scientific">Marchantia polymorpha subsp. ruderalis</name>
    <dbReference type="NCBI Taxonomy" id="1480154"/>
    <lineage>
        <taxon>Eukaryota</taxon>
        <taxon>Viridiplantae</taxon>
        <taxon>Streptophyta</taxon>
        <taxon>Embryophyta</taxon>
        <taxon>Marchantiophyta</taxon>
        <taxon>Marchantiopsida</taxon>
        <taxon>Marchantiidae</taxon>
        <taxon>Marchantiales</taxon>
        <taxon>Marchantiaceae</taxon>
        <taxon>Marchantia</taxon>
    </lineage>
</organism>
<sequence length="288" mass="31608">MRRLASSKTRLDALTRLFRQRSIGQGLPPFIEARVRMQPLESCLSWSAIDKALDRHCTRLLVCLQLSDSRRKSARGQVLYEGPGRISDGRDRDSSSKVDTTLFLDRPVAQCGSIVVNVTESRGGEFKLEHGMSCQNETIRCWAGVRSGKAVKRDTPEGLVWSIPYVNLTITESCTLRLTKDGDLEFLISDLDIENGMPSIHNGVVSWSSNTAGKGAVEVQVQENSNLVLVNGDGKSAVWQSSTAPLLPIAPLVSTSKSFRINASLNMVFKVAFSSALLMSLELLQLIV</sequence>
<comment type="caution">
    <text evidence="2">The sequence shown here is derived from an EMBL/GenBank/DDBJ whole genome shotgun (WGS) entry which is preliminary data.</text>
</comment>
<accession>A0A176WJG6</accession>